<reference evidence="5" key="2">
    <citation type="submission" date="2016-05" db="EMBL/GenBank/DDBJ databases">
        <authorList>
            <person name="Dupont C."/>
            <person name="Santoro A."/>
        </authorList>
    </citation>
    <scope>NUCLEOTIDE SEQUENCE [LARGE SCALE GENOMIC DNA]</scope>
    <source>
        <strain evidence="5">U25</strain>
    </source>
</reference>
<name>A0A0A7V207_9ARCH</name>
<accession>A0A0A7V207</accession>
<evidence type="ECO:0000313" key="2">
    <source>
        <dbReference type="EMBL" id="AJA92201.1"/>
    </source>
</evidence>
<sequence>MNPPGRSILVIAIVALLGMMGGIVYYASLDNDDLSMATIELQSVELTDVNSVESRATLQVIFLVANPGEVTVTVPVITYQLYADGSQIGQGTYSTEDVAMPGRAAFYPDAEIPLKNKLTIVMSDINKTVYDKIISGQTIQYSATGMMTVESAWSIVELDFDTRS</sequence>
<dbReference type="HOGENOM" id="CLU_1615232_0_0_2"/>
<reference evidence="2 4" key="1">
    <citation type="journal article" date="2015" name="Proc. Natl. Acad. Sci. U.S.A.">
        <title>Genomic and proteomic characterization of "Candidatus Nitrosopelagicus brevis": An ammonia-oxidizing archaeon from the open ocean.</title>
        <authorList>
            <person name="Santoro A.E."/>
            <person name="Dupont C.L."/>
            <person name="Richter R.A."/>
            <person name="Craig M.T."/>
            <person name="Carini P."/>
            <person name="McIlvin M.R."/>
            <person name="Yang Y."/>
            <person name="Orsi W.D."/>
            <person name="Moran D.M."/>
            <person name="Saito M.A."/>
        </authorList>
    </citation>
    <scope>NUCLEOTIDE SEQUENCE [LARGE SCALE GENOMIC DNA]</scope>
    <source>
        <strain evidence="2">CN25</strain>
        <strain evidence="4">V2</strain>
    </source>
</reference>
<keyword evidence="5" id="KW-1185">Reference proteome</keyword>
<feature type="transmembrane region" description="Helical" evidence="1">
    <location>
        <begin position="7"/>
        <end position="27"/>
    </location>
</feature>
<keyword evidence="1" id="KW-0812">Transmembrane</keyword>
<evidence type="ECO:0000313" key="3">
    <source>
        <dbReference type="EMBL" id="PTL87240.1"/>
    </source>
</evidence>
<dbReference type="EMBL" id="CP007026">
    <property type="protein sequence ID" value="AJA92201.1"/>
    <property type="molecule type" value="Genomic_DNA"/>
</dbReference>
<gene>
    <name evidence="3" type="ORF">A7X95_04830</name>
    <name evidence="2" type="ORF">T478_1445</name>
</gene>
<dbReference type="STRING" id="1410606.T478_1445"/>
<dbReference type="GeneID" id="24817313"/>
<dbReference type="SUPFAM" id="SSF117070">
    <property type="entry name" value="LEA14-like"/>
    <property type="match status" value="1"/>
</dbReference>
<keyword evidence="1" id="KW-1133">Transmembrane helix</keyword>
<dbReference type="RefSeq" id="WP_048106472.1">
    <property type="nucleotide sequence ID" value="NZ_CP007026.1"/>
</dbReference>
<evidence type="ECO:0000313" key="5">
    <source>
        <dbReference type="Proteomes" id="UP000241022"/>
    </source>
</evidence>
<evidence type="ECO:0000313" key="4">
    <source>
        <dbReference type="Proteomes" id="UP000030944"/>
    </source>
</evidence>
<reference evidence="3" key="3">
    <citation type="submission" date="2016-05" db="EMBL/GenBank/DDBJ databases">
        <authorList>
            <person name="Lavstsen T."/>
            <person name="Jespersen J.S."/>
        </authorList>
    </citation>
    <scope>NUCLEOTIDE SEQUENCE [LARGE SCALE GENOMIC DNA]</scope>
    <source>
        <strain evidence="3">U25</strain>
    </source>
</reference>
<proteinExistence type="predicted"/>
<dbReference type="Proteomes" id="UP000030944">
    <property type="component" value="Chromosome"/>
</dbReference>
<organism evidence="2 4">
    <name type="scientific">Candidatus Nitrosopelagicus brevis</name>
    <dbReference type="NCBI Taxonomy" id="1410606"/>
    <lineage>
        <taxon>Archaea</taxon>
        <taxon>Nitrososphaerota</taxon>
    </lineage>
</organism>
<dbReference type="AlphaFoldDB" id="A0A0A7V207"/>
<dbReference type="Gene3D" id="2.60.40.1820">
    <property type="match status" value="1"/>
</dbReference>
<dbReference type="Proteomes" id="UP000241022">
    <property type="component" value="Unassembled WGS sequence"/>
</dbReference>
<dbReference type="KEGG" id="nbv:T478_1445"/>
<evidence type="ECO:0000256" key="1">
    <source>
        <dbReference type="SAM" id="Phobius"/>
    </source>
</evidence>
<dbReference type="EMBL" id="LXWN01000002">
    <property type="protein sequence ID" value="PTL87240.1"/>
    <property type="molecule type" value="Genomic_DNA"/>
</dbReference>
<reference evidence="3 5" key="4">
    <citation type="submission" date="2018-04" db="EMBL/GenBank/DDBJ databases">
        <title>Transcriptomics of ammonia oxidizing archaea.</title>
        <authorList>
            <person name="Carini P."/>
        </authorList>
    </citation>
    <scope>NUCLEOTIDE SEQUENCE [LARGE SCALE GENOMIC DNA]</scope>
    <source>
        <strain evidence="3 5">U25</strain>
    </source>
</reference>
<protein>
    <recommendedName>
        <fullName evidence="6">Late embryogenesis abundant protein</fullName>
    </recommendedName>
</protein>
<keyword evidence="1" id="KW-0472">Membrane</keyword>
<evidence type="ECO:0008006" key="6">
    <source>
        <dbReference type="Google" id="ProtNLM"/>
    </source>
</evidence>